<dbReference type="InterPro" id="IPR017961">
    <property type="entry name" value="DNA_pol_Y-fam_little_finger"/>
</dbReference>
<dbReference type="Gene3D" id="3.40.1170.60">
    <property type="match status" value="1"/>
</dbReference>
<dbReference type="InterPro" id="IPR053848">
    <property type="entry name" value="IMS_HHH_1"/>
</dbReference>
<dbReference type="InterPro" id="IPR043128">
    <property type="entry name" value="Rev_trsase/Diguanyl_cyclase"/>
</dbReference>
<keyword evidence="5" id="KW-1185">Reference proteome</keyword>
<dbReference type="InterPro" id="IPR036775">
    <property type="entry name" value="DNA_pol_Y-fam_lit_finger_sf"/>
</dbReference>
<dbReference type="Pfam" id="PF11799">
    <property type="entry name" value="IMS_C"/>
    <property type="match status" value="1"/>
</dbReference>
<dbReference type="AlphaFoldDB" id="A0A6P3YC05"/>
<dbReference type="Gene3D" id="3.30.70.270">
    <property type="match status" value="1"/>
</dbReference>
<name>A0A6P3YC05_DINQU</name>
<organism evidence="5 6">
    <name type="scientific">Dinoponera quadriceps</name>
    <name type="common">South American ant</name>
    <dbReference type="NCBI Taxonomy" id="609295"/>
    <lineage>
        <taxon>Eukaryota</taxon>
        <taxon>Metazoa</taxon>
        <taxon>Ecdysozoa</taxon>
        <taxon>Arthropoda</taxon>
        <taxon>Hexapoda</taxon>
        <taxon>Insecta</taxon>
        <taxon>Pterygota</taxon>
        <taxon>Neoptera</taxon>
        <taxon>Endopterygota</taxon>
        <taxon>Hymenoptera</taxon>
        <taxon>Apocrita</taxon>
        <taxon>Aculeata</taxon>
        <taxon>Formicoidea</taxon>
        <taxon>Formicidae</taxon>
        <taxon>Ponerinae</taxon>
        <taxon>Ponerini</taxon>
        <taxon>Dinoponera</taxon>
    </lineage>
</organism>
<dbReference type="Gene3D" id="1.10.150.20">
    <property type="entry name" value="5' to 3' exonuclease, C-terminal subdomain"/>
    <property type="match status" value="1"/>
</dbReference>
<accession>A0A6P3YC05</accession>
<dbReference type="Pfam" id="PF00817">
    <property type="entry name" value="IMS"/>
    <property type="match status" value="1"/>
</dbReference>
<dbReference type="RefSeq" id="XP_014487412.1">
    <property type="nucleotide sequence ID" value="XM_014631926.1"/>
</dbReference>
<feature type="compositionally biased region" description="Low complexity" evidence="3">
    <location>
        <begin position="466"/>
        <end position="480"/>
    </location>
</feature>
<gene>
    <name evidence="6" type="primary">LOC106751130</name>
</gene>
<proteinExistence type="inferred from homology"/>
<feature type="domain" description="UmuC" evidence="4">
    <location>
        <begin position="31"/>
        <end position="253"/>
    </location>
</feature>
<dbReference type="FunFam" id="3.30.1490.100:FF:000003">
    <property type="entry name" value="Polymerase (DNA directed) iota"/>
    <property type="match status" value="1"/>
</dbReference>
<dbReference type="PANTHER" id="PTHR46404:SF1">
    <property type="entry name" value="DNA POLYMERASE IOTA"/>
    <property type="match status" value="1"/>
</dbReference>
<dbReference type="PROSITE" id="PS50173">
    <property type="entry name" value="UMUC"/>
    <property type="match status" value="1"/>
</dbReference>
<dbReference type="KEGG" id="dqu:106751130"/>
<keyword evidence="2" id="KW-0237">DNA synthesis</keyword>
<dbReference type="SUPFAM" id="SSF56672">
    <property type="entry name" value="DNA/RNA polymerases"/>
    <property type="match status" value="1"/>
</dbReference>
<evidence type="ECO:0000259" key="4">
    <source>
        <dbReference type="PROSITE" id="PS50173"/>
    </source>
</evidence>
<dbReference type="GO" id="GO:0003684">
    <property type="term" value="F:damaged DNA binding"/>
    <property type="evidence" value="ECO:0007669"/>
    <property type="project" value="InterPro"/>
</dbReference>
<dbReference type="InterPro" id="IPR043502">
    <property type="entry name" value="DNA/RNA_pol_sf"/>
</dbReference>
<dbReference type="PANTHER" id="PTHR46404">
    <property type="entry name" value="DNA POLYMERASE IOTA"/>
    <property type="match status" value="1"/>
</dbReference>
<dbReference type="GO" id="GO:0006281">
    <property type="term" value="P:DNA repair"/>
    <property type="evidence" value="ECO:0007669"/>
    <property type="project" value="InterPro"/>
</dbReference>
<evidence type="ECO:0000313" key="5">
    <source>
        <dbReference type="Proteomes" id="UP000515204"/>
    </source>
</evidence>
<dbReference type="InterPro" id="IPR001126">
    <property type="entry name" value="UmuC"/>
</dbReference>
<evidence type="ECO:0000256" key="2">
    <source>
        <dbReference type="ARBA" id="ARBA00022634"/>
    </source>
</evidence>
<dbReference type="SUPFAM" id="SSF100879">
    <property type="entry name" value="Lesion bypass DNA polymerase (Y-family), little finger domain"/>
    <property type="match status" value="1"/>
</dbReference>
<dbReference type="GO" id="GO:0019985">
    <property type="term" value="P:translesion synthesis"/>
    <property type="evidence" value="ECO:0007669"/>
    <property type="project" value="TreeGrafter"/>
</dbReference>
<dbReference type="Pfam" id="PF21999">
    <property type="entry name" value="IMS_HHH_1"/>
    <property type="match status" value="1"/>
</dbReference>
<dbReference type="GO" id="GO:0003887">
    <property type="term" value="F:DNA-directed DNA polymerase activity"/>
    <property type="evidence" value="ECO:0007669"/>
    <property type="project" value="InterPro"/>
</dbReference>
<dbReference type="Gene3D" id="3.30.1490.100">
    <property type="entry name" value="DNA polymerase, Y-family, little finger domain"/>
    <property type="match status" value="1"/>
</dbReference>
<sequence length="595" mass="65796">MSFIARKNTILQRTSMDTADFDTIIRHTRTIIHLDVDCFYAQVEMLRHPEFEGKPLGVQQKNIVVTSNYLAREYGVKKCMQVQEALRLCPGLVLVNGEDLTNYRHYSTKISEILHQFTPLVERLGFDDNFLDVTLVVEKHLKPQNDSELDMSSSSVDEELKESVVKIFGPSEEECPCGCHVRLMIASKLAAEIRSRIFQELHLTCSAGIAHNKLLAKLAGSLNKPNQQTLVFPCGGPMLLSAMGSVSKIPGVGQKTTEFLLSNNIRTVDDLRRIPLENLELKIGVDLARKLKDNAEGIDETAVKPSGKKQSIGLEDGFKSVSLVAEVESRLGGLLRRLTEMAMEDGRIPVGMKVTVRKHDLNKPTSGKRESRQCALPKHLLPSTKNGVYDHSKMLALAMKLFHRAVDVSKPFHLTLLGVAFTKFEEQSFGKSSITSFLRKQVAVQSVLDITSEEGISDVSLGSPMSINQDSNDGSDQSQSATNAMNTSGPSSLSCSPISKSPGMAGQNAEDELQHEVEPLQKKTKLEVWLSGRRESPSNEMADLVLGSASPMQWSPTVDATVKSLPLERREVTRSWPTTSKPKPNNILKYFIANK</sequence>
<protein>
    <submittedName>
        <fullName evidence="6">DNA polymerase iota</fullName>
    </submittedName>
</protein>
<evidence type="ECO:0000256" key="3">
    <source>
        <dbReference type="SAM" id="MobiDB-lite"/>
    </source>
</evidence>
<evidence type="ECO:0000256" key="1">
    <source>
        <dbReference type="ARBA" id="ARBA00010945"/>
    </source>
</evidence>
<comment type="similarity">
    <text evidence="1">Belongs to the DNA polymerase type-Y family.</text>
</comment>
<reference evidence="6" key="1">
    <citation type="submission" date="2025-08" db="UniProtKB">
        <authorList>
            <consortium name="RefSeq"/>
        </authorList>
    </citation>
    <scope>IDENTIFICATION</scope>
</reference>
<dbReference type="Proteomes" id="UP000515204">
    <property type="component" value="Unplaced"/>
</dbReference>
<evidence type="ECO:0000313" key="6">
    <source>
        <dbReference type="RefSeq" id="XP_014487412.1"/>
    </source>
</evidence>
<dbReference type="OrthoDB" id="1747274at2759"/>
<feature type="region of interest" description="Disordered" evidence="3">
    <location>
        <begin position="459"/>
        <end position="518"/>
    </location>
</feature>
<dbReference type="FunFam" id="3.40.1170.60:FF:000006">
    <property type="entry name" value="DNA polymerase iota"/>
    <property type="match status" value="1"/>
</dbReference>
<dbReference type="GeneID" id="106751130"/>
<feature type="compositionally biased region" description="Low complexity" evidence="3">
    <location>
        <begin position="488"/>
        <end position="502"/>
    </location>
</feature>
<dbReference type="CTD" id="11201"/>